<evidence type="ECO:0000313" key="3">
    <source>
        <dbReference type="EMBL" id="GAA1903299.1"/>
    </source>
</evidence>
<evidence type="ECO:0000256" key="1">
    <source>
        <dbReference type="ARBA" id="ARBA00022801"/>
    </source>
</evidence>
<dbReference type="Gene3D" id="3.30.450.40">
    <property type="match status" value="1"/>
</dbReference>
<dbReference type="SUPFAM" id="SSF55781">
    <property type="entry name" value="GAF domain-like"/>
    <property type="match status" value="1"/>
</dbReference>
<dbReference type="Proteomes" id="UP001501303">
    <property type="component" value="Unassembled WGS sequence"/>
</dbReference>
<dbReference type="InterPro" id="IPR036457">
    <property type="entry name" value="PPM-type-like_dom_sf"/>
</dbReference>
<reference evidence="3 4" key="1">
    <citation type="journal article" date="2019" name="Int. J. Syst. Evol. Microbiol.">
        <title>The Global Catalogue of Microorganisms (GCM) 10K type strain sequencing project: providing services to taxonomists for standard genome sequencing and annotation.</title>
        <authorList>
            <consortium name="The Broad Institute Genomics Platform"/>
            <consortium name="The Broad Institute Genome Sequencing Center for Infectious Disease"/>
            <person name="Wu L."/>
            <person name="Ma J."/>
        </authorList>
    </citation>
    <scope>NUCLEOTIDE SEQUENCE [LARGE SCALE GENOMIC DNA]</scope>
    <source>
        <strain evidence="3 4">JCM 13581</strain>
    </source>
</reference>
<accession>A0ABN2NU98</accession>
<dbReference type="Pfam" id="PF07228">
    <property type="entry name" value="SpoIIE"/>
    <property type="match status" value="1"/>
</dbReference>
<evidence type="ECO:0000313" key="4">
    <source>
        <dbReference type="Proteomes" id="UP001501303"/>
    </source>
</evidence>
<dbReference type="InterPro" id="IPR029016">
    <property type="entry name" value="GAF-like_dom_sf"/>
</dbReference>
<gene>
    <name evidence="3" type="ORF">GCM10009716_11580</name>
</gene>
<keyword evidence="4" id="KW-1185">Reference proteome</keyword>
<dbReference type="InterPro" id="IPR052016">
    <property type="entry name" value="Bact_Sigma-Reg"/>
</dbReference>
<dbReference type="PANTHER" id="PTHR43156">
    <property type="entry name" value="STAGE II SPORULATION PROTEIN E-RELATED"/>
    <property type="match status" value="1"/>
</dbReference>
<comment type="caution">
    <text evidence="3">The sequence shown here is derived from an EMBL/GenBank/DDBJ whole genome shotgun (WGS) entry which is preliminary data.</text>
</comment>
<evidence type="ECO:0000259" key="2">
    <source>
        <dbReference type="SMART" id="SM00331"/>
    </source>
</evidence>
<dbReference type="PANTHER" id="PTHR43156:SF2">
    <property type="entry name" value="STAGE II SPORULATION PROTEIN E"/>
    <property type="match status" value="1"/>
</dbReference>
<name>A0ABN2NU98_9ACTN</name>
<organism evidence="3 4">
    <name type="scientific">Streptomyces sodiiphilus</name>
    <dbReference type="NCBI Taxonomy" id="226217"/>
    <lineage>
        <taxon>Bacteria</taxon>
        <taxon>Bacillati</taxon>
        <taxon>Actinomycetota</taxon>
        <taxon>Actinomycetes</taxon>
        <taxon>Kitasatosporales</taxon>
        <taxon>Streptomycetaceae</taxon>
        <taxon>Streptomyces</taxon>
    </lineage>
</organism>
<proteinExistence type="predicted"/>
<dbReference type="EMBL" id="BAAAMJ010000010">
    <property type="protein sequence ID" value="GAA1903299.1"/>
    <property type="molecule type" value="Genomic_DNA"/>
</dbReference>
<keyword evidence="1" id="KW-0378">Hydrolase</keyword>
<feature type="domain" description="PPM-type phosphatase" evidence="2">
    <location>
        <begin position="182"/>
        <end position="399"/>
    </location>
</feature>
<dbReference type="RefSeq" id="WP_344259413.1">
    <property type="nucleotide sequence ID" value="NZ_BAAAMJ010000010.1"/>
</dbReference>
<dbReference type="SMART" id="SM00331">
    <property type="entry name" value="PP2C_SIG"/>
    <property type="match status" value="1"/>
</dbReference>
<dbReference type="InterPro" id="IPR001932">
    <property type="entry name" value="PPM-type_phosphatase-like_dom"/>
</dbReference>
<protein>
    <submittedName>
        <fullName evidence="3">PP2C family protein-serine/threonine phosphatase</fullName>
    </submittedName>
</protein>
<dbReference type="SUPFAM" id="SSF81606">
    <property type="entry name" value="PP2C-like"/>
    <property type="match status" value="1"/>
</dbReference>
<sequence>MDVSPRSGNMLGRLLLDSHLLTLEQLPQRLAERAAEGGFTDARIYLCDLQQTVLRLLTGAGEDGRRETSGEETELRIDGTVAGRAFQHGRIQPVPLPGGRSGYHWWVPLLDGTERLGMLRVTTGDDADRTREQVQCLAALVALIVVAKTGHSDAHARMIRTRPMSPAAEMQWNLMPPRTFADARVVISAMLEPAYQLGGDAFDYSTSGDILHLAVFDAMGHDTTAGLTANLAVAACRAHRRRGADLAETAEAIENTLVAQLGPMRFATAVLADLDTRTGVITWVNHGHHPPVLIRGGRVTGELACPPAPPLGTDLGLPPVPCSRRLEPGDRLLFYTDGLIEARDASGQEFGLERFTDFVVRQHADGLSAPETLRRLLRSVVEYHQGRLEDDATVLLVEWHGNAPFAPGEVEMLTGLPEQ</sequence>
<dbReference type="Gene3D" id="3.60.40.10">
    <property type="entry name" value="PPM-type phosphatase domain"/>
    <property type="match status" value="1"/>
</dbReference>